<evidence type="ECO:0000313" key="4">
    <source>
        <dbReference type="EMBL" id="RII34015.1"/>
    </source>
</evidence>
<dbReference type="RefSeq" id="WP_079441783.1">
    <property type="nucleotide sequence ID" value="NZ_JBLZIA010000013.1"/>
</dbReference>
<evidence type="ECO:0000313" key="5">
    <source>
        <dbReference type="Proteomes" id="UP000191056"/>
    </source>
</evidence>
<feature type="domain" description="Protein CotJB" evidence="1">
    <location>
        <begin position="5"/>
        <end position="80"/>
    </location>
</feature>
<dbReference type="EMBL" id="MZGT01000080">
    <property type="protein sequence ID" value="OPJ57958.1"/>
    <property type="molecule type" value="Genomic_DNA"/>
</dbReference>
<evidence type="ECO:0000259" key="1">
    <source>
        <dbReference type="Pfam" id="PF12652"/>
    </source>
</evidence>
<keyword evidence="2" id="KW-0167">Capsid protein</keyword>
<proteinExistence type="predicted"/>
<reference evidence="4 6" key="2">
    <citation type="submission" date="2018-08" db="EMBL/GenBank/DDBJ databases">
        <title>Genome of Clostridium chromiireducens C1, DSM12136.</title>
        <authorList>
            <person name="Xing M."/>
            <person name="Wei Y."/>
            <person name="Ang E.L."/>
            <person name="Zhao H."/>
            <person name="Zhang Y."/>
        </authorList>
    </citation>
    <scope>NUCLEOTIDE SEQUENCE [LARGE SCALE GENOMIC DNA]</scope>
    <source>
        <strain evidence="4 6">C1</strain>
    </source>
</reference>
<reference evidence="3 5" key="1">
    <citation type="submission" date="2017-03" db="EMBL/GenBank/DDBJ databases">
        <title>Genome sequence of Clostridium chromiireducens DSM 23318.</title>
        <authorList>
            <person name="Poehlein A."/>
            <person name="Daniel R."/>
        </authorList>
    </citation>
    <scope>NUCLEOTIDE SEQUENCE [LARGE SCALE GENOMIC DNA]</scope>
    <source>
        <strain evidence="3 5">DSM 23318</strain>
    </source>
</reference>
<sequence>MHAKDALDTIRIYQFSAIELNLYLDNFPDDKNAKDDYDKVSCKLNDLINQYEKDYGPLTNLGSAHVENPRAWVEQPWPWENC</sequence>
<organism evidence="3 5">
    <name type="scientific">Clostridium chromiireducens</name>
    <dbReference type="NCBI Taxonomy" id="225345"/>
    <lineage>
        <taxon>Bacteria</taxon>
        <taxon>Bacillati</taxon>
        <taxon>Bacillota</taxon>
        <taxon>Clostridia</taxon>
        <taxon>Eubacteriales</taxon>
        <taxon>Clostridiaceae</taxon>
        <taxon>Clostridium</taxon>
    </lineage>
</organism>
<dbReference type="EMBL" id="WSRQ01000116">
    <property type="protein sequence ID" value="MVX67304.1"/>
    <property type="molecule type" value="Genomic_DNA"/>
</dbReference>
<gene>
    <name evidence="3" type="ORF">CLCHR_41450</name>
    <name evidence="4" type="ORF">D2A34_12580</name>
    <name evidence="2" type="ORF">GKZ28_27120</name>
</gene>
<evidence type="ECO:0000313" key="3">
    <source>
        <dbReference type="EMBL" id="OPJ57958.1"/>
    </source>
</evidence>
<dbReference type="Proteomes" id="UP000191056">
    <property type="component" value="Unassembled WGS sequence"/>
</dbReference>
<dbReference type="InterPro" id="IPR024207">
    <property type="entry name" value="CotJB_dom"/>
</dbReference>
<dbReference type="OrthoDB" id="9804099at2"/>
<dbReference type="PIRSF" id="PIRSF010606">
    <property type="entry name" value="Spore_coat_CotJB"/>
    <property type="match status" value="1"/>
</dbReference>
<keyword evidence="5" id="KW-1185">Reference proteome</keyword>
<dbReference type="EMBL" id="QXDJ01000003">
    <property type="protein sequence ID" value="RII34015.1"/>
    <property type="molecule type" value="Genomic_DNA"/>
</dbReference>
<comment type="caution">
    <text evidence="3">The sequence shown here is derived from an EMBL/GenBank/DDBJ whole genome shotgun (WGS) entry which is preliminary data.</text>
</comment>
<dbReference type="Pfam" id="PF12652">
    <property type="entry name" value="CotJB"/>
    <property type="match status" value="1"/>
</dbReference>
<name>A0A1V4ID73_9CLOT</name>
<accession>A0A1V4ID73</accession>
<dbReference type="InterPro" id="IPR016571">
    <property type="entry name" value="Spore_coat_assembly_CotJB"/>
</dbReference>
<keyword evidence="2" id="KW-0946">Virion</keyword>
<dbReference type="AlphaFoldDB" id="A0A1V4ID73"/>
<reference evidence="2" key="3">
    <citation type="submission" date="2019-12" db="EMBL/GenBank/DDBJ databases">
        <title>Microbes associate with the intestines of laboratory mice.</title>
        <authorList>
            <person name="Navarre W."/>
            <person name="Wong E."/>
        </authorList>
    </citation>
    <scope>NUCLEOTIDE SEQUENCE</scope>
    <source>
        <strain evidence="2">NM79_F5</strain>
    </source>
</reference>
<evidence type="ECO:0000313" key="2">
    <source>
        <dbReference type="EMBL" id="MVX67304.1"/>
    </source>
</evidence>
<dbReference type="Proteomes" id="UP000656077">
    <property type="component" value="Unassembled WGS sequence"/>
</dbReference>
<dbReference type="Proteomes" id="UP000265930">
    <property type="component" value="Unassembled WGS sequence"/>
</dbReference>
<evidence type="ECO:0000313" key="6">
    <source>
        <dbReference type="Proteomes" id="UP000265930"/>
    </source>
</evidence>
<protein>
    <submittedName>
        <fullName evidence="3">CotJB protein</fullName>
    </submittedName>
    <submittedName>
        <fullName evidence="2">Spore coat protein CotJB</fullName>
    </submittedName>
</protein>
<dbReference type="STRING" id="225345.CLCHR_41450"/>